<accession>A0ABY8Q1K5</accession>
<keyword evidence="4" id="KW-0964">Secreted</keyword>
<dbReference type="PRINTS" id="PR01488">
    <property type="entry name" value="RTXTOXINA"/>
</dbReference>
<dbReference type="InterPro" id="IPR011049">
    <property type="entry name" value="Serralysin-like_metalloprot_C"/>
</dbReference>
<keyword evidence="5" id="KW-0800">Toxin</keyword>
<dbReference type="InterPro" id="IPR001343">
    <property type="entry name" value="Hemolysn_Ca-bd"/>
</dbReference>
<dbReference type="PROSITE" id="PS00330">
    <property type="entry name" value="HEMOLYSIN_CALCIUM"/>
    <property type="match status" value="3"/>
</dbReference>
<reference evidence="13 14" key="1">
    <citation type="submission" date="2023-04" db="EMBL/GenBank/DDBJ databases">
        <title>YMD61, complete Genome.</title>
        <authorList>
            <person name="Zhang J."/>
        </authorList>
    </citation>
    <scope>NUCLEOTIDE SEQUENCE [LARGE SCALE GENOMIC DNA]</scope>
    <source>
        <strain evidence="13 14">YMD61</strain>
    </source>
</reference>
<dbReference type="InterPro" id="IPR018511">
    <property type="entry name" value="Hemolysin-typ_Ca-bd_CS"/>
</dbReference>
<dbReference type="Gene3D" id="2.150.10.10">
    <property type="entry name" value="Serralysin-like metalloprotease, C-terminal"/>
    <property type="match status" value="2"/>
</dbReference>
<keyword evidence="9" id="KW-0472">Membrane</keyword>
<dbReference type="InterPro" id="IPR036514">
    <property type="entry name" value="SGNH_hydro_sf"/>
</dbReference>
<evidence type="ECO:0000256" key="4">
    <source>
        <dbReference type="ARBA" id="ARBA00022525"/>
    </source>
</evidence>
<evidence type="ECO:0000256" key="9">
    <source>
        <dbReference type="ARBA" id="ARBA00023136"/>
    </source>
</evidence>
<dbReference type="InterPro" id="IPR005181">
    <property type="entry name" value="SASA"/>
</dbReference>
<evidence type="ECO:0000256" key="7">
    <source>
        <dbReference type="ARBA" id="ARBA00022801"/>
    </source>
</evidence>
<sequence>MTNVYIIAGQSNAVAAESRIRAELLARDPGAIVLSVSSGGAPLTWGRAGTDWFQSGDMRDTLINTAISTLRANPDATLRSLIWLQGEADTYGFARAETYAAQFQSLLTRVDTALQSALPGRQTDFDVLSVQLSTQAPEAAGRQNWTTIINEQRKLDAGSDRILSLDPDAVAREAGLSPAAMFKDPLHYSPAMLDRLAGAIAEQAVNTPAPAPAPAPQQPRSLDGTSGADRIIGIGDDTIRAAGGNDTVLAGDGNDAVSGGRGDDLIEATSGRNRMWGGEGNDRIFGGSGQDSLYGEAGRDILQGGAGADLLEGGDGDDLLFGGNGRDRLLGGAGNDRLNGGLGQDELTGGAGSDVFIFTSAATAGSGNGADRITDFQSRVDKIDLVAFDTTYNGTSGLLGGGQRSFWFDAAGGRLLGDQNGDGVEDWSVFVTGVTRMTDADFLL</sequence>
<organism evidence="13 14">
    <name type="scientific">Fuscovulum ytuae</name>
    <dbReference type="NCBI Taxonomy" id="3042299"/>
    <lineage>
        <taxon>Bacteria</taxon>
        <taxon>Pseudomonadati</taxon>
        <taxon>Pseudomonadota</taxon>
        <taxon>Alphaproteobacteria</taxon>
        <taxon>Rhodobacterales</taxon>
        <taxon>Paracoccaceae</taxon>
        <taxon>Fuscovulum</taxon>
    </lineage>
</organism>
<keyword evidence="6" id="KW-0677">Repeat</keyword>
<dbReference type="SUPFAM" id="SSF51120">
    <property type="entry name" value="beta-Roll"/>
    <property type="match status" value="1"/>
</dbReference>
<evidence type="ECO:0000256" key="1">
    <source>
        <dbReference type="ARBA" id="ARBA00001913"/>
    </source>
</evidence>
<dbReference type="InterPro" id="IPR013858">
    <property type="entry name" value="Peptidase_M10B_C"/>
</dbReference>
<evidence type="ECO:0000256" key="5">
    <source>
        <dbReference type="ARBA" id="ARBA00022656"/>
    </source>
</evidence>
<keyword evidence="14" id="KW-1185">Reference proteome</keyword>
<evidence type="ECO:0000259" key="12">
    <source>
        <dbReference type="Pfam" id="PF08548"/>
    </source>
</evidence>
<dbReference type="SUPFAM" id="SSF52266">
    <property type="entry name" value="SGNH hydrolase"/>
    <property type="match status" value="1"/>
</dbReference>
<dbReference type="Pfam" id="PF08548">
    <property type="entry name" value="Peptidase_M10_C"/>
    <property type="match status" value="1"/>
</dbReference>
<evidence type="ECO:0000256" key="6">
    <source>
        <dbReference type="ARBA" id="ARBA00022737"/>
    </source>
</evidence>
<dbReference type="InterPro" id="IPR003995">
    <property type="entry name" value="RTX_toxin_determinant-A"/>
</dbReference>
<evidence type="ECO:0000256" key="8">
    <source>
        <dbReference type="ARBA" id="ARBA00023026"/>
    </source>
</evidence>
<gene>
    <name evidence="13" type="ORF">QF092_10075</name>
</gene>
<evidence type="ECO:0000256" key="3">
    <source>
        <dbReference type="ARBA" id="ARBA00004613"/>
    </source>
</evidence>
<dbReference type="Proteomes" id="UP001230978">
    <property type="component" value="Chromosome"/>
</dbReference>
<keyword evidence="7" id="KW-0378">Hydrolase</keyword>
<evidence type="ECO:0000256" key="2">
    <source>
        <dbReference type="ARBA" id="ARBA00004370"/>
    </source>
</evidence>
<feature type="region of interest" description="Disordered" evidence="10">
    <location>
        <begin position="207"/>
        <end position="229"/>
    </location>
</feature>
<keyword evidence="8" id="KW-0843">Virulence</keyword>
<protein>
    <submittedName>
        <fullName evidence="13">Sialate O-acetylesterase</fullName>
    </submittedName>
</protein>
<name>A0ABY8Q1K5_9RHOB</name>
<evidence type="ECO:0000259" key="11">
    <source>
        <dbReference type="Pfam" id="PF03629"/>
    </source>
</evidence>
<dbReference type="PRINTS" id="PR00313">
    <property type="entry name" value="CABNDNGRPT"/>
</dbReference>
<proteinExistence type="predicted"/>
<evidence type="ECO:0000256" key="10">
    <source>
        <dbReference type="SAM" id="MobiDB-lite"/>
    </source>
</evidence>
<evidence type="ECO:0000313" key="13">
    <source>
        <dbReference type="EMBL" id="WGV14648.1"/>
    </source>
</evidence>
<dbReference type="Pfam" id="PF00353">
    <property type="entry name" value="HemolysinCabind"/>
    <property type="match status" value="3"/>
</dbReference>
<dbReference type="EMBL" id="CP124535">
    <property type="protein sequence ID" value="WGV14648.1"/>
    <property type="molecule type" value="Genomic_DNA"/>
</dbReference>
<feature type="domain" description="Sialate O-acetylesterase" evidence="11">
    <location>
        <begin position="39"/>
        <end position="134"/>
    </location>
</feature>
<feature type="domain" description="Peptidase M10 serralysin C-terminal" evidence="12">
    <location>
        <begin position="321"/>
        <end position="392"/>
    </location>
</feature>
<dbReference type="Gene3D" id="3.40.50.1110">
    <property type="entry name" value="SGNH hydrolase"/>
    <property type="match status" value="1"/>
</dbReference>
<evidence type="ECO:0000313" key="14">
    <source>
        <dbReference type="Proteomes" id="UP001230978"/>
    </source>
</evidence>
<dbReference type="RefSeq" id="WP_281463771.1">
    <property type="nucleotide sequence ID" value="NZ_CP124535.1"/>
</dbReference>
<dbReference type="InterPro" id="IPR050557">
    <property type="entry name" value="RTX_toxin/Mannuronan_C5-epim"/>
</dbReference>
<comment type="cofactor">
    <cofactor evidence="1">
        <name>Ca(2+)</name>
        <dbReference type="ChEBI" id="CHEBI:29108"/>
    </cofactor>
</comment>
<dbReference type="PANTHER" id="PTHR38340">
    <property type="entry name" value="S-LAYER PROTEIN"/>
    <property type="match status" value="1"/>
</dbReference>
<comment type="subcellular location">
    <subcellularLocation>
        <location evidence="2">Membrane</location>
    </subcellularLocation>
    <subcellularLocation>
        <location evidence="3">Secreted</location>
    </subcellularLocation>
</comment>
<dbReference type="Pfam" id="PF03629">
    <property type="entry name" value="SASA"/>
    <property type="match status" value="1"/>
</dbReference>
<dbReference type="PANTHER" id="PTHR38340:SF1">
    <property type="entry name" value="S-LAYER PROTEIN"/>
    <property type="match status" value="1"/>
</dbReference>